<gene>
    <name evidence="2" type="ORF">IC614_04150</name>
</gene>
<dbReference type="Proteomes" id="UP000594873">
    <property type="component" value="Chromosome"/>
</dbReference>
<reference evidence="2 3" key="1">
    <citation type="submission" date="2020-11" db="EMBL/GenBank/DDBJ databases">
        <title>Genome seq and assembly of Sphingosinicella sp.</title>
        <authorList>
            <person name="Chhetri G."/>
        </authorList>
    </citation>
    <scope>NUCLEOTIDE SEQUENCE [LARGE SCALE GENOMIC DNA]</scope>
    <source>
        <strain evidence="2 3">UDD2</strain>
    </source>
</reference>
<accession>A0A7T2GKZ4</accession>
<sequence>MKTAPLILYVALALPSAASAAVPVWNPKAPENRQVLPAFTVANVGEILRAIGARHQSVGTAAAPRINVQFQNGRKATLLLSSCAGANCKAMSIQSSWTKISKAPPQQVSAAIEGFNHRYAFAKVYLSPSGNPSMQRYLTADYGFIRGDLAVNLLVFASQVDKFATSVLLPLEK</sequence>
<keyword evidence="1" id="KW-0732">Signal</keyword>
<dbReference type="InterPro" id="IPR019660">
    <property type="entry name" value="Put_sensory_transdc_reg_YbjN"/>
</dbReference>
<dbReference type="AlphaFoldDB" id="A0A7T2GKZ4"/>
<feature type="signal peptide" evidence="1">
    <location>
        <begin position="1"/>
        <end position="20"/>
    </location>
</feature>
<feature type="chain" id="PRO_5032395293" evidence="1">
    <location>
        <begin position="21"/>
        <end position="173"/>
    </location>
</feature>
<dbReference type="EMBL" id="CP065592">
    <property type="protein sequence ID" value="QPQ55789.1"/>
    <property type="molecule type" value="Genomic_DNA"/>
</dbReference>
<dbReference type="RefSeq" id="WP_200972586.1">
    <property type="nucleotide sequence ID" value="NZ_CP065592.1"/>
</dbReference>
<keyword evidence="3" id="KW-1185">Reference proteome</keyword>
<evidence type="ECO:0000313" key="2">
    <source>
        <dbReference type="EMBL" id="QPQ55789.1"/>
    </source>
</evidence>
<evidence type="ECO:0000256" key="1">
    <source>
        <dbReference type="SAM" id="SignalP"/>
    </source>
</evidence>
<protein>
    <submittedName>
        <fullName evidence="2">YbjN domain-containing protein</fullName>
    </submittedName>
</protein>
<organism evidence="2 3">
    <name type="scientific">Allosphingosinicella flava</name>
    <dbReference type="NCBI Taxonomy" id="2771430"/>
    <lineage>
        <taxon>Bacteria</taxon>
        <taxon>Pseudomonadati</taxon>
        <taxon>Pseudomonadota</taxon>
        <taxon>Alphaproteobacteria</taxon>
        <taxon>Sphingomonadales</taxon>
        <taxon>Sphingomonadaceae</taxon>
        <taxon>Allosphingosinicella</taxon>
    </lineage>
</organism>
<name>A0A7T2GKZ4_9SPHN</name>
<proteinExistence type="predicted"/>
<dbReference type="Pfam" id="PF10722">
    <property type="entry name" value="YbjN"/>
    <property type="match status" value="1"/>
</dbReference>
<dbReference type="KEGG" id="sflv:IC614_04150"/>
<evidence type="ECO:0000313" key="3">
    <source>
        <dbReference type="Proteomes" id="UP000594873"/>
    </source>
</evidence>